<evidence type="ECO:0000313" key="4">
    <source>
        <dbReference type="EMBL" id="QIH24341.1"/>
    </source>
</evidence>
<keyword evidence="2 4" id="KW-0808">Transferase</keyword>
<dbReference type="PANTHER" id="PTHR22916">
    <property type="entry name" value="GLYCOSYLTRANSFERASE"/>
    <property type="match status" value="1"/>
</dbReference>
<organism evidence="4 5">
    <name type="scientific">Lactobacillus iners</name>
    <dbReference type="NCBI Taxonomy" id="147802"/>
    <lineage>
        <taxon>Bacteria</taxon>
        <taxon>Bacillati</taxon>
        <taxon>Bacillota</taxon>
        <taxon>Bacilli</taxon>
        <taxon>Lactobacillales</taxon>
        <taxon>Lactobacillaceae</taxon>
        <taxon>Lactobacillus</taxon>
    </lineage>
</organism>
<gene>
    <name evidence="4" type="ORF">G6Z83_06635</name>
</gene>
<reference evidence="4 5" key="1">
    <citation type="submission" date="2020-02" db="EMBL/GenBank/DDBJ databases">
        <title>Complete genome sequences of six Lactobacillus iners strains isolated from the human vagina.</title>
        <authorList>
            <person name="France M.T."/>
            <person name="Rutt L."/>
            <person name="Narina S."/>
            <person name="Arbaugh S."/>
            <person name="Humphrys M.S."/>
            <person name="Ma B."/>
            <person name="Hayward M.R."/>
            <person name="Relman D."/>
            <person name="Kwon D.S."/>
            <person name="Ravel J."/>
        </authorList>
    </citation>
    <scope>NUCLEOTIDE SEQUENCE [LARGE SCALE GENOMIC DNA]</scope>
    <source>
        <strain evidence="4 5">C0210C1</strain>
    </source>
</reference>
<dbReference type="CDD" id="cd00761">
    <property type="entry name" value="Glyco_tranf_GTA_type"/>
    <property type="match status" value="1"/>
</dbReference>
<dbReference type="InterPro" id="IPR029044">
    <property type="entry name" value="Nucleotide-diphossugar_trans"/>
</dbReference>
<dbReference type="Proteomes" id="UP000501676">
    <property type="component" value="Chromosome"/>
</dbReference>
<evidence type="ECO:0000259" key="3">
    <source>
        <dbReference type="Pfam" id="PF00535"/>
    </source>
</evidence>
<dbReference type="Gene3D" id="3.90.550.10">
    <property type="entry name" value="Spore Coat Polysaccharide Biosynthesis Protein SpsA, Chain A"/>
    <property type="match status" value="1"/>
</dbReference>
<dbReference type="EMBL" id="CP049228">
    <property type="protein sequence ID" value="QIH24341.1"/>
    <property type="molecule type" value="Genomic_DNA"/>
</dbReference>
<dbReference type="RefSeq" id="WP_006729340.1">
    <property type="nucleotide sequence ID" value="NZ_CABKQA010000001.1"/>
</dbReference>
<evidence type="ECO:0000313" key="5">
    <source>
        <dbReference type="Proteomes" id="UP000501676"/>
    </source>
</evidence>
<evidence type="ECO:0000256" key="1">
    <source>
        <dbReference type="ARBA" id="ARBA00022676"/>
    </source>
</evidence>
<dbReference type="SUPFAM" id="SSF53448">
    <property type="entry name" value="Nucleotide-diphospho-sugar transferases"/>
    <property type="match status" value="1"/>
</dbReference>
<proteinExistence type="predicted"/>
<name>A0A6G7BB81_9LACO</name>
<protein>
    <submittedName>
        <fullName evidence="4">Glycosyltransferase family 2 protein</fullName>
    </submittedName>
</protein>
<dbReference type="GO" id="GO:0016757">
    <property type="term" value="F:glycosyltransferase activity"/>
    <property type="evidence" value="ECO:0007669"/>
    <property type="project" value="UniProtKB-KW"/>
</dbReference>
<dbReference type="GeneID" id="93222040"/>
<evidence type="ECO:0000256" key="2">
    <source>
        <dbReference type="ARBA" id="ARBA00022679"/>
    </source>
</evidence>
<accession>A0A6G7BB81</accession>
<dbReference type="PANTHER" id="PTHR22916:SF51">
    <property type="entry name" value="GLYCOSYLTRANSFERASE EPSH-RELATED"/>
    <property type="match status" value="1"/>
</dbReference>
<sequence length="268" mass="31598">MLDLPQLTVIMPVYNVEKYIGRALEALLNQKNRNFKLLIVNDGSKDKTRQIAESYSDKFLYFKLINKANEGVAAARNVALAHVDTPYFTFHDGDDWVDPDYTDFFINSFKRYPHVSLISCGYWIDKEKQKKSRSIDPKRESGHLTKKEAYFKIANVSTSPVKGYTWNKCYRLDVVRKHNIKFMGDIAFMEDEVFNIEYVSLSDGVYFTSKPYYHYWQRPDSLIHVTSGLKYIPDNVRATYRVWHKILKSLRHEKKKIRRKMPNKITNN</sequence>
<dbReference type="Pfam" id="PF00535">
    <property type="entry name" value="Glycos_transf_2"/>
    <property type="match status" value="1"/>
</dbReference>
<dbReference type="AlphaFoldDB" id="A0A6G7BB81"/>
<feature type="domain" description="Glycosyltransferase 2-like" evidence="3">
    <location>
        <begin position="8"/>
        <end position="140"/>
    </location>
</feature>
<dbReference type="InterPro" id="IPR001173">
    <property type="entry name" value="Glyco_trans_2-like"/>
</dbReference>
<keyword evidence="1" id="KW-0328">Glycosyltransferase</keyword>